<dbReference type="EMBL" id="JARJLG010000005">
    <property type="protein sequence ID" value="KAJ7780788.1"/>
    <property type="molecule type" value="Genomic_DNA"/>
</dbReference>
<feature type="compositionally biased region" description="Polar residues" evidence="1">
    <location>
        <begin position="88"/>
        <end position="97"/>
    </location>
</feature>
<dbReference type="Proteomes" id="UP001215280">
    <property type="component" value="Unassembled WGS sequence"/>
</dbReference>
<comment type="caution">
    <text evidence="2">The sequence shown here is derived from an EMBL/GenBank/DDBJ whole genome shotgun (WGS) entry which is preliminary data.</text>
</comment>
<evidence type="ECO:0000256" key="1">
    <source>
        <dbReference type="SAM" id="MobiDB-lite"/>
    </source>
</evidence>
<evidence type="ECO:0000313" key="3">
    <source>
        <dbReference type="Proteomes" id="UP001215280"/>
    </source>
</evidence>
<feature type="region of interest" description="Disordered" evidence="1">
    <location>
        <begin position="1"/>
        <end position="100"/>
    </location>
</feature>
<feature type="region of interest" description="Disordered" evidence="1">
    <location>
        <begin position="576"/>
        <end position="597"/>
    </location>
</feature>
<evidence type="ECO:0000313" key="2">
    <source>
        <dbReference type="EMBL" id="KAJ7780788.1"/>
    </source>
</evidence>
<protein>
    <submittedName>
        <fullName evidence="2">Ribonuclease H-like domain-containing protein</fullName>
    </submittedName>
</protein>
<feature type="compositionally biased region" description="Pro residues" evidence="1">
    <location>
        <begin position="622"/>
        <end position="634"/>
    </location>
</feature>
<sequence>MDTSSNAGSQSQSSTSLIPYPHAPLPQYLPPFPQYPDARFPPQPTPGYAFPPPPLGSPYASPLPSYSPLPESTHPDGVTAANKRRRTSTASAYSQAPESWDVPAQEEFAQDLCKLFVTNRWAWQTAENPEFKIFFAKYLPAAKLPPRHVLSGRILSGEAEKVILRTRKITEGKLASYSEDGWTNIAKTHLDTSLISVETQPFLLRTHDMTGRPKTGDELFKIMKSDFEYASNTYAVEVICVTTDDGLSTLALDLLRSVELTTLGCWLALILPVVTRWVSQYCALRRLKKLERAVRACVITYEERLLVCAGRKEEQMEMAARIVEICKDNDFWKNVDRIATHIEPLAIASNILQVPTCRLDTVLLCLGNLYRIFGNLPPADAIVTKTVQASLERRWAKTDQELMILGVFFNPYIRSHTFDPDSLSCMDMFHIARRAYERLLRQDADGDVEFMTAFQSYYDNQNHFSAEAMWIEGHRQAYEATKRPIGLIPLWKRLDGGSSSLTGRSGFVKLAIRILSMLPNSAGPEHIFSYFGLTHTRHRNRLGPSKVHDTTIVRNDRQKAHIDAGMVYQRRTRRFSLAEDREEESATDASPVPTPEIDIDFNTLADALVNLAAEEDHHSVESPPPPRQPSPPPSATSTITNANMRIPAYKKITLKKLFLYPQPGTPASELKFFWKGGQESLDEEEEEFGVEARQIAEERAQPGGAEASETAVSA</sequence>
<accession>A0AAD7NYY1</accession>
<proteinExistence type="predicted"/>
<dbReference type="InterPro" id="IPR012337">
    <property type="entry name" value="RNaseH-like_sf"/>
</dbReference>
<dbReference type="SUPFAM" id="SSF53098">
    <property type="entry name" value="Ribonuclease H-like"/>
    <property type="match status" value="1"/>
</dbReference>
<feature type="compositionally biased region" description="Low complexity" evidence="1">
    <location>
        <begin position="1"/>
        <end position="20"/>
    </location>
</feature>
<feature type="region of interest" description="Disordered" evidence="1">
    <location>
        <begin position="615"/>
        <end position="642"/>
    </location>
</feature>
<gene>
    <name evidence="2" type="ORF">DFH07DRAFT_1022920</name>
</gene>
<feature type="compositionally biased region" description="Pro residues" evidence="1">
    <location>
        <begin position="21"/>
        <end position="56"/>
    </location>
</feature>
<dbReference type="AlphaFoldDB" id="A0AAD7NYY1"/>
<keyword evidence="3" id="KW-1185">Reference proteome</keyword>
<feature type="compositionally biased region" description="Low complexity" evidence="1">
    <location>
        <begin position="57"/>
        <end position="70"/>
    </location>
</feature>
<organism evidence="2 3">
    <name type="scientific">Mycena maculata</name>
    <dbReference type="NCBI Taxonomy" id="230809"/>
    <lineage>
        <taxon>Eukaryota</taxon>
        <taxon>Fungi</taxon>
        <taxon>Dikarya</taxon>
        <taxon>Basidiomycota</taxon>
        <taxon>Agaricomycotina</taxon>
        <taxon>Agaricomycetes</taxon>
        <taxon>Agaricomycetidae</taxon>
        <taxon>Agaricales</taxon>
        <taxon>Marasmiineae</taxon>
        <taxon>Mycenaceae</taxon>
        <taxon>Mycena</taxon>
    </lineage>
</organism>
<name>A0AAD7NYY1_9AGAR</name>
<reference evidence="2" key="1">
    <citation type="submission" date="2023-03" db="EMBL/GenBank/DDBJ databases">
        <title>Massive genome expansion in bonnet fungi (Mycena s.s.) driven by repeated elements and novel gene families across ecological guilds.</title>
        <authorList>
            <consortium name="Lawrence Berkeley National Laboratory"/>
            <person name="Harder C.B."/>
            <person name="Miyauchi S."/>
            <person name="Viragh M."/>
            <person name="Kuo A."/>
            <person name="Thoen E."/>
            <person name="Andreopoulos B."/>
            <person name="Lu D."/>
            <person name="Skrede I."/>
            <person name="Drula E."/>
            <person name="Henrissat B."/>
            <person name="Morin E."/>
            <person name="Kohler A."/>
            <person name="Barry K."/>
            <person name="LaButti K."/>
            <person name="Morin E."/>
            <person name="Salamov A."/>
            <person name="Lipzen A."/>
            <person name="Mereny Z."/>
            <person name="Hegedus B."/>
            <person name="Baldrian P."/>
            <person name="Stursova M."/>
            <person name="Weitz H."/>
            <person name="Taylor A."/>
            <person name="Grigoriev I.V."/>
            <person name="Nagy L.G."/>
            <person name="Martin F."/>
            <person name="Kauserud H."/>
        </authorList>
    </citation>
    <scope>NUCLEOTIDE SEQUENCE</scope>
    <source>
        <strain evidence="2">CBHHK188m</strain>
    </source>
</reference>